<evidence type="ECO:0000256" key="1">
    <source>
        <dbReference type="SAM" id="Phobius"/>
    </source>
</evidence>
<evidence type="ECO:0000313" key="2">
    <source>
        <dbReference type="EMBL" id="ARQ94825.1"/>
    </source>
</evidence>
<feature type="transmembrane region" description="Helical" evidence="1">
    <location>
        <begin position="60"/>
        <end position="82"/>
    </location>
</feature>
<keyword evidence="1" id="KW-0472">Membrane</keyword>
<reference evidence="2" key="1">
    <citation type="submission" date="2017-04" db="EMBL/GenBank/DDBJ databases">
        <title>Genome sequence and comparative analysis of three virulent Lactococcus garvieae phages, novel phages with genome architecture linking the 936 group phages of Lactococcus lactis.</title>
        <authorList>
            <person name="Hoai T.D."/>
            <person name="Nishiki I."/>
            <person name="Yoshida T."/>
            <person name="Nakai T."/>
        </authorList>
    </citation>
    <scope>NUCLEOTIDE SEQUENCE [LARGE SCALE GENOMIC DNA]</scope>
</reference>
<dbReference type="Proteomes" id="UP000251251">
    <property type="component" value="Segment"/>
</dbReference>
<sequence length="107" mass="11184">MKLSKLIGLLLKCFSNYISNNSYGKSKSHRQEQLGLFYAAVTVTVHVAVLPFAVVAEIVAVPSATAVTLPLVSTLALALSVLDHVTVCEAPSGVTVAVKVSLAPFTS</sequence>
<accession>A0A2Z2GUJ0</accession>
<keyword evidence="1" id="KW-0812">Transmembrane</keyword>
<dbReference type="EMBL" id="KY888143">
    <property type="protein sequence ID" value="ARQ94825.1"/>
    <property type="molecule type" value="Genomic_DNA"/>
</dbReference>
<keyword evidence="3" id="KW-1185">Reference proteome</keyword>
<gene>
    <name evidence="2" type="ORF">PLgW1_14</name>
</gene>
<evidence type="ECO:0000313" key="3">
    <source>
        <dbReference type="Proteomes" id="UP000251251"/>
    </source>
</evidence>
<keyword evidence="1" id="KW-1133">Transmembrane helix</keyword>
<proteinExistence type="predicted"/>
<feature type="transmembrane region" description="Helical" evidence="1">
    <location>
        <begin position="35"/>
        <end position="54"/>
    </location>
</feature>
<organism evidence="2 3">
    <name type="scientific">Lactococcus phage PLgW-1</name>
    <dbReference type="NCBI Taxonomy" id="1983536"/>
    <lineage>
        <taxon>Viruses</taxon>
        <taxon>Duplodnaviria</taxon>
        <taxon>Heunggongvirae</taxon>
        <taxon>Uroviricota</taxon>
        <taxon>Caudoviricetes</taxon>
        <taxon>Uwajimavirus</taxon>
        <taxon>Uwajimavirus PLgW1</taxon>
    </lineage>
</organism>
<name>A0A2Z2GUJ0_9CAUD</name>
<protein>
    <submittedName>
        <fullName evidence="2">Uncharacterized protein</fullName>
    </submittedName>
</protein>